<reference evidence="2" key="2">
    <citation type="submission" date="2021-02" db="EMBL/GenBank/DDBJ databases">
        <authorList>
            <person name="Kimball J.A."/>
            <person name="Haas M.W."/>
            <person name="Macchietto M."/>
            <person name="Kono T."/>
            <person name="Duquette J."/>
            <person name="Shao M."/>
        </authorList>
    </citation>
    <scope>NUCLEOTIDE SEQUENCE</scope>
    <source>
        <tissue evidence="2">Fresh leaf tissue</tissue>
    </source>
</reference>
<protein>
    <submittedName>
        <fullName evidence="2">Uncharacterized protein</fullName>
    </submittedName>
</protein>
<dbReference type="EMBL" id="JAAALK010000283">
    <property type="protein sequence ID" value="KAG8076692.1"/>
    <property type="molecule type" value="Genomic_DNA"/>
</dbReference>
<dbReference type="OrthoDB" id="771720at2759"/>
<gene>
    <name evidence="2" type="ORF">GUJ93_ZPchr0006g45354</name>
</gene>
<feature type="region of interest" description="Disordered" evidence="1">
    <location>
        <begin position="49"/>
        <end position="80"/>
    </location>
</feature>
<accession>A0A8J5SWP0</accession>
<dbReference type="EMBL" id="JAAALK010000283">
    <property type="protein sequence ID" value="KAG8076691.1"/>
    <property type="molecule type" value="Genomic_DNA"/>
</dbReference>
<evidence type="ECO:0000313" key="2">
    <source>
        <dbReference type="EMBL" id="KAG8076692.1"/>
    </source>
</evidence>
<keyword evidence="3" id="KW-1185">Reference proteome</keyword>
<evidence type="ECO:0000313" key="3">
    <source>
        <dbReference type="Proteomes" id="UP000729402"/>
    </source>
</evidence>
<sequence length="164" mass="18263">MKEENVHETVKIKSNEEQEVFASQIQERGLDVVSPKAVPEVEDNFVAITKPEFSTDEEQKPKADESNIPEENTYIEKTKDEEEINNTTDEATVIIEGRGTGQKASHKKHNILSGVGSKVKHQLAKVKKAIIGYCNEFSEPRGLRLGEDKPVCVPSVLRSPPPAR</sequence>
<dbReference type="AlphaFoldDB" id="A0A8J5SWP0"/>
<dbReference type="PANTHER" id="PTHR35511">
    <property type="entry name" value="A-KINASE ANCHOR-LIKE PROTEIN"/>
    <property type="match status" value="1"/>
</dbReference>
<proteinExistence type="predicted"/>
<comment type="caution">
    <text evidence="2">The sequence shown here is derived from an EMBL/GenBank/DDBJ whole genome shotgun (WGS) entry which is preliminary data.</text>
</comment>
<organism evidence="2 3">
    <name type="scientific">Zizania palustris</name>
    <name type="common">Northern wild rice</name>
    <dbReference type="NCBI Taxonomy" id="103762"/>
    <lineage>
        <taxon>Eukaryota</taxon>
        <taxon>Viridiplantae</taxon>
        <taxon>Streptophyta</taxon>
        <taxon>Embryophyta</taxon>
        <taxon>Tracheophyta</taxon>
        <taxon>Spermatophyta</taxon>
        <taxon>Magnoliopsida</taxon>
        <taxon>Liliopsida</taxon>
        <taxon>Poales</taxon>
        <taxon>Poaceae</taxon>
        <taxon>BOP clade</taxon>
        <taxon>Oryzoideae</taxon>
        <taxon>Oryzeae</taxon>
        <taxon>Zizaniinae</taxon>
        <taxon>Zizania</taxon>
    </lineage>
</organism>
<dbReference type="EMBL" id="JAAALK010000283">
    <property type="protein sequence ID" value="KAG8076690.1"/>
    <property type="molecule type" value="Genomic_DNA"/>
</dbReference>
<dbReference type="Proteomes" id="UP000729402">
    <property type="component" value="Unassembled WGS sequence"/>
</dbReference>
<name>A0A8J5SWP0_ZIZPA</name>
<evidence type="ECO:0000256" key="1">
    <source>
        <dbReference type="SAM" id="MobiDB-lite"/>
    </source>
</evidence>
<dbReference type="PANTHER" id="PTHR35511:SF2">
    <property type="entry name" value="A-KINASE ANCHOR-LIKE PROTEIN"/>
    <property type="match status" value="1"/>
</dbReference>
<reference evidence="2" key="1">
    <citation type="journal article" date="2021" name="bioRxiv">
        <title>Whole Genome Assembly and Annotation of Northern Wild Rice, Zizania palustris L., Supports a Whole Genome Duplication in the Zizania Genus.</title>
        <authorList>
            <person name="Haas M."/>
            <person name="Kono T."/>
            <person name="Macchietto M."/>
            <person name="Millas R."/>
            <person name="McGilp L."/>
            <person name="Shao M."/>
            <person name="Duquette J."/>
            <person name="Hirsch C.N."/>
            <person name="Kimball J."/>
        </authorList>
    </citation>
    <scope>NUCLEOTIDE SEQUENCE</scope>
    <source>
        <tissue evidence="2">Fresh leaf tissue</tissue>
    </source>
</reference>